<comment type="caution">
    <text evidence="1">The sequence shown here is derived from an EMBL/GenBank/DDBJ whole genome shotgun (WGS) entry which is preliminary data.</text>
</comment>
<evidence type="ECO:0000313" key="2">
    <source>
        <dbReference type="Proteomes" id="UP000321083"/>
    </source>
</evidence>
<evidence type="ECO:0000313" key="1">
    <source>
        <dbReference type="EMBL" id="TWW08384.1"/>
    </source>
</evidence>
<reference evidence="1 2" key="2">
    <citation type="submission" date="2019-08" db="EMBL/GenBank/DDBJ databases">
        <authorList>
            <person name="Henke P."/>
        </authorList>
    </citation>
    <scope>NUCLEOTIDE SEQUENCE [LARGE SCALE GENOMIC DNA]</scope>
    <source>
        <strain evidence="1">Phe10_nw2017</strain>
    </source>
</reference>
<keyword evidence="2" id="KW-1185">Reference proteome</keyword>
<accession>A0A5C6M5C8</accession>
<proteinExistence type="predicted"/>
<reference evidence="1 2" key="1">
    <citation type="submission" date="2019-08" db="EMBL/GenBank/DDBJ databases">
        <title>100 year-old enigma solved: identification of Planctomyces bekefii, the type genus and species of the phylum Planctomycetes.</title>
        <authorList>
            <person name="Svetlana D.N."/>
            <person name="Overmann J."/>
        </authorList>
    </citation>
    <scope>NUCLEOTIDE SEQUENCE [LARGE SCALE GENOMIC DNA]</scope>
    <source>
        <strain evidence="1">Phe10_nw2017</strain>
    </source>
</reference>
<gene>
    <name evidence="1" type="ORF">E3A20_24820</name>
</gene>
<dbReference type="Proteomes" id="UP000321083">
    <property type="component" value="Unassembled WGS sequence"/>
</dbReference>
<name>A0A5C6M5C8_9PLAN</name>
<dbReference type="AlphaFoldDB" id="A0A5C6M5C8"/>
<feature type="non-terminal residue" evidence="1">
    <location>
        <position position="31"/>
    </location>
</feature>
<dbReference type="EMBL" id="SRHE01000694">
    <property type="protein sequence ID" value="TWW08384.1"/>
    <property type="molecule type" value="Genomic_DNA"/>
</dbReference>
<sequence>MLMPNTSRLLIPAAMIAEMKFDLPDLAAPTN</sequence>
<organism evidence="1 2">
    <name type="scientific">Planctomyces bekefii</name>
    <dbReference type="NCBI Taxonomy" id="1653850"/>
    <lineage>
        <taxon>Bacteria</taxon>
        <taxon>Pseudomonadati</taxon>
        <taxon>Planctomycetota</taxon>
        <taxon>Planctomycetia</taxon>
        <taxon>Planctomycetales</taxon>
        <taxon>Planctomycetaceae</taxon>
        <taxon>Planctomyces</taxon>
    </lineage>
</organism>
<protein>
    <submittedName>
        <fullName evidence="1">Uncharacterized protein</fullName>
    </submittedName>
</protein>